<dbReference type="Proteomes" id="UP000035337">
    <property type="component" value="Chromosome"/>
</dbReference>
<keyword evidence="4" id="KW-1185">Reference proteome</keyword>
<evidence type="ECO:0000313" key="4">
    <source>
        <dbReference type="Proteomes" id="UP000035337"/>
    </source>
</evidence>
<keyword evidence="2" id="KW-0732">Signal</keyword>
<dbReference type="STRING" id="1408281.Epro_0262"/>
<dbReference type="AlphaFoldDB" id="A0A0G3WG79"/>
<evidence type="ECO:0000256" key="1">
    <source>
        <dbReference type="SAM" id="Coils"/>
    </source>
</evidence>
<name>A0A0G3WG79_9BACT</name>
<dbReference type="KEGG" id="epo:Epro_0262"/>
<dbReference type="RefSeq" id="WP_052569869.1">
    <property type="nucleotide sequence ID" value="NZ_CP009498.1"/>
</dbReference>
<feature type="coiled-coil region" evidence="1">
    <location>
        <begin position="92"/>
        <end position="119"/>
    </location>
</feature>
<protein>
    <submittedName>
        <fullName evidence="3">Uncharacterized protein</fullName>
    </submittedName>
</protein>
<organism evidence="3 4">
    <name type="scientific">Endomicrobium proavitum</name>
    <dbReference type="NCBI Taxonomy" id="1408281"/>
    <lineage>
        <taxon>Bacteria</taxon>
        <taxon>Pseudomonadati</taxon>
        <taxon>Elusimicrobiota</taxon>
        <taxon>Endomicrobiia</taxon>
        <taxon>Endomicrobiales</taxon>
        <taxon>Endomicrobiaceae</taxon>
        <taxon>Endomicrobium</taxon>
    </lineage>
</organism>
<accession>A0A0G3WG79</accession>
<evidence type="ECO:0000313" key="3">
    <source>
        <dbReference type="EMBL" id="AKL97641.1"/>
    </source>
</evidence>
<dbReference type="OrthoDB" id="9816559at2"/>
<feature type="signal peptide" evidence="2">
    <location>
        <begin position="1"/>
        <end position="20"/>
    </location>
</feature>
<proteinExistence type="predicted"/>
<reference evidence="3 4" key="1">
    <citation type="submission" date="2014-09" db="EMBL/GenBank/DDBJ databases">
        <title>Complete genome sequence of Endomicrobium proavitum.</title>
        <authorList>
            <person name="Zheng H."/>
        </authorList>
    </citation>
    <scope>NUCLEOTIDE SEQUENCE [LARGE SCALE GENOMIC DNA]</scope>
    <source>
        <strain evidence="3 4">Rsa215</strain>
    </source>
</reference>
<feature type="chain" id="PRO_5005186123" evidence="2">
    <location>
        <begin position="21"/>
        <end position="142"/>
    </location>
</feature>
<dbReference type="EMBL" id="CP009498">
    <property type="protein sequence ID" value="AKL97641.1"/>
    <property type="molecule type" value="Genomic_DNA"/>
</dbReference>
<gene>
    <name evidence="3" type="ORF">Epro_0262</name>
</gene>
<sequence length="142" mass="16291">MKKTAIALCAIFLTAGFAFAATKDFDKKISKEDKAKFEQVKKERAAYFKNIETLVEKYNKAADTDKAAVKAEIKKSVTAQTEKDLSNRKAMLAEQKKRIAKFESQITKMEKDKESYINKKVDFLTTPDGQKKLKEFKKHDKK</sequence>
<evidence type="ECO:0000256" key="2">
    <source>
        <dbReference type="SAM" id="SignalP"/>
    </source>
</evidence>
<keyword evidence="1" id="KW-0175">Coiled coil</keyword>